<name>A0A3N4IV27_9PEZI</name>
<accession>A0A3N4IV27</accession>
<dbReference type="Proteomes" id="UP000276215">
    <property type="component" value="Unassembled WGS sequence"/>
</dbReference>
<keyword evidence="2" id="KW-1185">Reference proteome</keyword>
<evidence type="ECO:0000313" key="1">
    <source>
        <dbReference type="EMBL" id="RPA89686.1"/>
    </source>
</evidence>
<dbReference type="AlphaFoldDB" id="A0A3N4IV27"/>
<protein>
    <submittedName>
        <fullName evidence="1">Uncharacterized protein</fullName>
    </submittedName>
</protein>
<sequence>MSFARRLYNSAYAPAMVASFLVLCEVPWGTIQSCNAGKDIARIEKEAAPWGTTQSCDEGKKDIARIEKKVDLINMRVNMVLDGMLAVTQEVIGTTEARNDKGVPALAARLGYCKLCGGECC</sequence>
<reference evidence="1 2" key="1">
    <citation type="journal article" date="2018" name="Nat. Ecol. Evol.">
        <title>Pezizomycetes genomes reveal the molecular basis of ectomycorrhizal truffle lifestyle.</title>
        <authorList>
            <person name="Murat C."/>
            <person name="Payen T."/>
            <person name="Noel B."/>
            <person name="Kuo A."/>
            <person name="Morin E."/>
            <person name="Chen J."/>
            <person name="Kohler A."/>
            <person name="Krizsan K."/>
            <person name="Balestrini R."/>
            <person name="Da Silva C."/>
            <person name="Montanini B."/>
            <person name="Hainaut M."/>
            <person name="Levati E."/>
            <person name="Barry K.W."/>
            <person name="Belfiori B."/>
            <person name="Cichocki N."/>
            <person name="Clum A."/>
            <person name="Dockter R.B."/>
            <person name="Fauchery L."/>
            <person name="Guy J."/>
            <person name="Iotti M."/>
            <person name="Le Tacon F."/>
            <person name="Lindquist E.A."/>
            <person name="Lipzen A."/>
            <person name="Malagnac F."/>
            <person name="Mello A."/>
            <person name="Molinier V."/>
            <person name="Miyauchi S."/>
            <person name="Poulain J."/>
            <person name="Riccioni C."/>
            <person name="Rubini A."/>
            <person name="Sitrit Y."/>
            <person name="Splivallo R."/>
            <person name="Traeger S."/>
            <person name="Wang M."/>
            <person name="Zifcakova L."/>
            <person name="Wipf D."/>
            <person name="Zambonelli A."/>
            <person name="Paolocci F."/>
            <person name="Nowrousian M."/>
            <person name="Ottonello S."/>
            <person name="Baldrian P."/>
            <person name="Spatafora J.W."/>
            <person name="Henrissat B."/>
            <person name="Nagy L.G."/>
            <person name="Aury J.M."/>
            <person name="Wincker P."/>
            <person name="Grigoriev I.V."/>
            <person name="Bonfante P."/>
            <person name="Martin F.M."/>
        </authorList>
    </citation>
    <scope>NUCLEOTIDE SEQUENCE [LARGE SCALE GENOMIC DNA]</scope>
    <source>
        <strain evidence="1 2">120613-1</strain>
    </source>
</reference>
<evidence type="ECO:0000313" key="2">
    <source>
        <dbReference type="Proteomes" id="UP000276215"/>
    </source>
</evidence>
<proteinExistence type="predicted"/>
<organism evidence="1 2">
    <name type="scientific">Choiromyces venosus 120613-1</name>
    <dbReference type="NCBI Taxonomy" id="1336337"/>
    <lineage>
        <taxon>Eukaryota</taxon>
        <taxon>Fungi</taxon>
        <taxon>Dikarya</taxon>
        <taxon>Ascomycota</taxon>
        <taxon>Pezizomycotina</taxon>
        <taxon>Pezizomycetes</taxon>
        <taxon>Pezizales</taxon>
        <taxon>Tuberaceae</taxon>
        <taxon>Choiromyces</taxon>
    </lineage>
</organism>
<gene>
    <name evidence="1" type="ORF">L873DRAFT_1822359</name>
</gene>
<dbReference type="EMBL" id="ML120561">
    <property type="protein sequence ID" value="RPA89686.1"/>
    <property type="molecule type" value="Genomic_DNA"/>
</dbReference>